<dbReference type="CDD" id="cd04185">
    <property type="entry name" value="GT_2_like_b"/>
    <property type="match status" value="1"/>
</dbReference>
<keyword evidence="2" id="KW-0328">Glycosyltransferase</keyword>
<evidence type="ECO:0000256" key="1">
    <source>
        <dbReference type="ARBA" id="ARBA00006739"/>
    </source>
</evidence>
<evidence type="ECO:0000313" key="5">
    <source>
        <dbReference type="EMBL" id="MDH7639165.1"/>
    </source>
</evidence>
<dbReference type="Pfam" id="PF00535">
    <property type="entry name" value="Glycos_transf_2"/>
    <property type="match status" value="1"/>
</dbReference>
<protein>
    <submittedName>
        <fullName evidence="5">Glycosyltransferase family 2 protein</fullName>
    </submittedName>
</protein>
<dbReference type="SUPFAM" id="SSF53448">
    <property type="entry name" value="Nucleotide-diphospho-sugar transferases"/>
    <property type="match status" value="1"/>
</dbReference>
<evidence type="ECO:0000256" key="2">
    <source>
        <dbReference type="ARBA" id="ARBA00022676"/>
    </source>
</evidence>
<dbReference type="InterPro" id="IPR029044">
    <property type="entry name" value="Nucleotide-diphossugar_trans"/>
</dbReference>
<comment type="caution">
    <text evidence="5">The sequence shown here is derived from an EMBL/GenBank/DDBJ whole genome shotgun (WGS) entry which is preliminary data.</text>
</comment>
<keyword evidence="3" id="KW-0808">Transferase</keyword>
<dbReference type="InterPro" id="IPR001173">
    <property type="entry name" value="Glyco_trans_2-like"/>
</dbReference>
<dbReference type="Gene3D" id="3.90.550.10">
    <property type="entry name" value="Spore Coat Polysaccharide Biosynthesis Protein SpsA, Chain A"/>
    <property type="match status" value="1"/>
</dbReference>
<accession>A0ABT6N1L5</accession>
<feature type="domain" description="Glycosyltransferase 2-like" evidence="4">
    <location>
        <begin position="6"/>
        <end position="107"/>
    </location>
</feature>
<evidence type="ECO:0000259" key="4">
    <source>
        <dbReference type="Pfam" id="PF00535"/>
    </source>
</evidence>
<evidence type="ECO:0000313" key="6">
    <source>
        <dbReference type="Proteomes" id="UP001160625"/>
    </source>
</evidence>
<keyword evidence="6" id="KW-1185">Reference proteome</keyword>
<dbReference type="PANTHER" id="PTHR43179:SF12">
    <property type="entry name" value="GALACTOFURANOSYLTRANSFERASE GLFT2"/>
    <property type="match status" value="1"/>
</dbReference>
<evidence type="ECO:0000256" key="3">
    <source>
        <dbReference type="ARBA" id="ARBA00022679"/>
    </source>
</evidence>
<dbReference type="RefSeq" id="WP_281044427.1">
    <property type="nucleotide sequence ID" value="NZ_JARYGZ010000001.1"/>
</dbReference>
<gene>
    <name evidence="5" type="ORF">QGN17_10525</name>
</gene>
<sequence length="315" mass="34917">MTSVCAVVVTYNRKLMLERCLTALAAQTIPVEHIVVIDNGSSDGTAAMLAQREEANLLVTSLPVNTGAAGGFSTGVRRAYETGADGIWVMDDDVFPDPDALEELLRAQASLVERAASFAFLVSVARSSGGQLTEVPDIDRRPNRIGFPGWPELIEDALIPVRGATFASILLPRETLRHHGLPIASMFIFGEDREFTVRVTQDRPGFLVGRSKVVHARKIEGVLDIWTETDRTRLGYQWYLHRNTTSTVLRYERKRQFAYHLAQQAYTALKLAMHGRLKRCWVVVSATFAGLRFRPAIEAVEGFANPSPSQSLHQP</sequence>
<dbReference type="PANTHER" id="PTHR43179">
    <property type="entry name" value="RHAMNOSYLTRANSFERASE WBBL"/>
    <property type="match status" value="1"/>
</dbReference>
<proteinExistence type="inferred from homology"/>
<name>A0ABT6N1L5_9SPHN</name>
<organism evidence="5 6">
    <name type="scientific">Sphingomonas oryzagri</name>
    <dbReference type="NCBI Taxonomy" id="3042314"/>
    <lineage>
        <taxon>Bacteria</taxon>
        <taxon>Pseudomonadati</taxon>
        <taxon>Pseudomonadota</taxon>
        <taxon>Alphaproteobacteria</taxon>
        <taxon>Sphingomonadales</taxon>
        <taxon>Sphingomonadaceae</taxon>
        <taxon>Sphingomonas</taxon>
    </lineage>
</organism>
<dbReference type="Proteomes" id="UP001160625">
    <property type="component" value="Unassembled WGS sequence"/>
</dbReference>
<reference evidence="5" key="1">
    <citation type="submission" date="2023-04" db="EMBL/GenBank/DDBJ databases">
        <title>Sphingomonas sp. MAHUQ-71 isolated from rice field.</title>
        <authorList>
            <person name="Huq M.A."/>
        </authorList>
    </citation>
    <scope>NUCLEOTIDE SEQUENCE</scope>
    <source>
        <strain evidence="5">MAHUQ-71</strain>
    </source>
</reference>
<dbReference type="EMBL" id="JARYGZ010000001">
    <property type="protein sequence ID" value="MDH7639165.1"/>
    <property type="molecule type" value="Genomic_DNA"/>
</dbReference>
<comment type="similarity">
    <text evidence="1">Belongs to the glycosyltransferase 2 family.</text>
</comment>